<feature type="domain" description="DUF1842" evidence="1">
    <location>
        <begin position="10"/>
        <end position="115"/>
    </location>
</feature>
<keyword evidence="3" id="KW-1185">Reference proteome</keyword>
<evidence type="ECO:0000313" key="3">
    <source>
        <dbReference type="Proteomes" id="UP001326110"/>
    </source>
</evidence>
<dbReference type="EMBL" id="CP140152">
    <property type="protein sequence ID" value="WQH06515.1"/>
    <property type="molecule type" value="Genomic_DNA"/>
</dbReference>
<dbReference type="InterPro" id="IPR014992">
    <property type="entry name" value="DUF1842"/>
</dbReference>
<evidence type="ECO:0000259" key="1">
    <source>
        <dbReference type="Pfam" id="PF08896"/>
    </source>
</evidence>
<gene>
    <name evidence="2" type="ORF">SR858_09385</name>
</gene>
<protein>
    <submittedName>
        <fullName evidence="2">DUF1842 domain-containing protein</fullName>
    </submittedName>
</protein>
<dbReference type="RefSeq" id="WP_019922500.1">
    <property type="nucleotide sequence ID" value="NZ_CP140152.1"/>
</dbReference>
<name>A0ABZ0Y5D5_9BURK</name>
<proteinExistence type="predicted"/>
<evidence type="ECO:0000313" key="2">
    <source>
        <dbReference type="EMBL" id="WQH06515.1"/>
    </source>
</evidence>
<reference evidence="2 3" key="1">
    <citation type="submission" date="2023-11" db="EMBL/GenBank/DDBJ databases">
        <title>MicrobeMod: A computational toolkit for identifying prokaryotic methylation and restriction-modification with nanopore sequencing.</title>
        <authorList>
            <person name="Crits-Christoph A."/>
            <person name="Kang S.C."/>
            <person name="Lee H."/>
            <person name="Ostrov N."/>
        </authorList>
    </citation>
    <scope>NUCLEOTIDE SEQUENCE [LARGE SCALE GENOMIC DNA]</scope>
    <source>
        <strain evidence="2 3">ATCC 25935</strain>
    </source>
</reference>
<sequence length="128" mass="13068">MSTEQNPLAGAYLVKGTIGNVGMPGAPIVNFALVVVPSTHSVTGSVHVTQAVQNGSYSGQVKGSIYATGFGDVTQVVGLTGVIHPDGPSTVVLPFEAHLAINGEWNGTGGFNYANVHVENVPVARAVQ</sequence>
<accession>A0ABZ0Y5D5</accession>
<dbReference type="Pfam" id="PF08896">
    <property type="entry name" value="DUF1842"/>
    <property type="match status" value="1"/>
</dbReference>
<dbReference type="Proteomes" id="UP001326110">
    <property type="component" value="Chromosome"/>
</dbReference>
<organism evidence="2 3">
    <name type="scientific">Duganella zoogloeoides</name>
    <dbReference type="NCBI Taxonomy" id="75659"/>
    <lineage>
        <taxon>Bacteria</taxon>
        <taxon>Pseudomonadati</taxon>
        <taxon>Pseudomonadota</taxon>
        <taxon>Betaproteobacteria</taxon>
        <taxon>Burkholderiales</taxon>
        <taxon>Oxalobacteraceae</taxon>
        <taxon>Telluria group</taxon>
        <taxon>Duganella</taxon>
    </lineage>
</organism>
<dbReference type="GeneID" id="43164181"/>